<protein>
    <recommendedName>
        <fullName evidence="3">Ketoreductase domain-containing protein</fullName>
    </recommendedName>
</protein>
<dbReference type="EMBL" id="CADCWM010000121">
    <property type="protein sequence ID" value="CAA9545597.1"/>
    <property type="molecule type" value="Genomic_DNA"/>
</dbReference>
<evidence type="ECO:0000313" key="4">
    <source>
        <dbReference type="EMBL" id="CAA9545597.1"/>
    </source>
</evidence>
<gene>
    <name evidence="4" type="ORF">AVDCRST_MAG88-375</name>
</gene>
<dbReference type="InterPro" id="IPR036291">
    <property type="entry name" value="NAD(P)-bd_dom_sf"/>
</dbReference>
<dbReference type="AlphaFoldDB" id="A0A6J4UDP6"/>
<dbReference type="GO" id="GO:0016491">
    <property type="term" value="F:oxidoreductase activity"/>
    <property type="evidence" value="ECO:0007669"/>
    <property type="project" value="UniProtKB-KW"/>
</dbReference>
<dbReference type="InterPro" id="IPR057326">
    <property type="entry name" value="KR_dom"/>
</dbReference>
<dbReference type="Pfam" id="PF00106">
    <property type="entry name" value="adh_short"/>
    <property type="match status" value="1"/>
</dbReference>
<organism evidence="4">
    <name type="scientific">uncultured Thermomicrobiales bacterium</name>
    <dbReference type="NCBI Taxonomy" id="1645740"/>
    <lineage>
        <taxon>Bacteria</taxon>
        <taxon>Pseudomonadati</taxon>
        <taxon>Thermomicrobiota</taxon>
        <taxon>Thermomicrobia</taxon>
        <taxon>Thermomicrobiales</taxon>
        <taxon>environmental samples</taxon>
    </lineage>
</organism>
<dbReference type="SUPFAM" id="SSF51735">
    <property type="entry name" value="NAD(P)-binding Rossmann-fold domains"/>
    <property type="match status" value="1"/>
</dbReference>
<proteinExistence type="inferred from homology"/>
<dbReference type="Gene3D" id="3.40.50.720">
    <property type="entry name" value="NAD(P)-binding Rossmann-like Domain"/>
    <property type="match status" value="1"/>
</dbReference>
<feature type="domain" description="Ketoreductase" evidence="3">
    <location>
        <begin position="10"/>
        <end position="192"/>
    </location>
</feature>
<evidence type="ECO:0000259" key="3">
    <source>
        <dbReference type="SMART" id="SM00822"/>
    </source>
</evidence>
<dbReference type="CDD" id="cd05360">
    <property type="entry name" value="SDR_c3"/>
    <property type="match status" value="1"/>
</dbReference>
<dbReference type="PANTHER" id="PTHR44196:SF1">
    <property type="entry name" value="DEHYDROGENASE_REDUCTASE SDR FAMILY MEMBER 7B"/>
    <property type="match status" value="1"/>
</dbReference>
<name>A0A6J4UDP6_9BACT</name>
<sequence>MVQLKPIDQQVVVVMGASSGIGRETALRFAARGAKVVVSARGEEGLASLVEEIRRAGGEATSVVADVADFAQVERVAARAVEQYGRLDTWAHLAAVLLFATVEQTTPEEFQRVIEVDLLGQIYGAKAALPHLKREGRGALIHVSSIEARRAFPLHSAYAASKHGIDGFLESFRVELRHDEVPVSVTQVLPATINTPLFEKARTKLGVQPVGAPPIYQPGIVADAILYAAEHPVRELVVGGSGKQMLQAQRLSPRLLDAIFARIGYRVQQTDKPEPADGSHSLFAPVGGYDRVEGDYSDQARGRSYSTWLDMHPAARRAALGGAALGAGALLIRRARGNAV</sequence>
<evidence type="ECO:0000256" key="1">
    <source>
        <dbReference type="ARBA" id="ARBA00006484"/>
    </source>
</evidence>
<dbReference type="InterPro" id="IPR002347">
    <property type="entry name" value="SDR_fam"/>
</dbReference>
<dbReference type="PROSITE" id="PS00061">
    <property type="entry name" value="ADH_SHORT"/>
    <property type="match status" value="1"/>
</dbReference>
<dbReference type="GO" id="GO:0016020">
    <property type="term" value="C:membrane"/>
    <property type="evidence" value="ECO:0007669"/>
    <property type="project" value="TreeGrafter"/>
</dbReference>
<dbReference type="NCBIfam" id="NF005495">
    <property type="entry name" value="PRK07109.1"/>
    <property type="match status" value="1"/>
</dbReference>
<dbReference type="PANTHER" id="PTHR44196">
    <property type="entry name" value="DEHYDROGENASE/REDUCTASE SDR FAMILY MEMBER 7B"/>
    <property type="match status" value="1"/>
</dbReference>
<keyword evidence="2" id="KW-0560">Oxidoreductase</keyword>
<reference evidence="4" key="1">
    <citation type="submission" date="2020-02" db="EMBL/GenBank/DDBJ databases">
        <authorList>
            <person name="Meier V. D."/>
        </authorList>
    </citation>
    <scope>NUCLEOTIDE SEQUENCE</scope>
    <source>
        <strain evidence="4">AVDCRST_MAG88</strain>
    </source>
</reference>
<evidence type="ECO:0000256" key="2">
    <source>
        <dbReference type="ARBA" id="ARBA00023002"/>
    </source>
</evidence>
<dbReference type="PRINTS" id="PR00081">
    <property type="entry name" value="GDHRDH"/>
</dbReference>
<comment type="similarity">
    <text evidence="1">Belongs to the short-chain dehydrogenases/reductases (SDR) family.</text>
</comment>
<accession>A0A6J4UDP6</accession>
<dbReference type="InterPro" id="IPR020904">
    <property type="entry name" value="Sc_DH/Rdtase_CS"/>
</dbReference>
<dbReference type="SMART" id="SM00822">
    <property type="entry name" value="PKS_KR"/>
    <property type="match status" value="1"/>
</dbReference>